<dbReference type="Proteomes" id="UP000281553">
    <property type="component" value="Unassembled WGS sequence"/>
</dbReference>
<evidence type="ECO:0000313" key="3">
    <source>
        <dbReference type="Proteomes" id="UP000281553"/>
    </source>
</evidence>
<sequence length="35" mass="3679">MEHHAFFRSRDVHGVAGQGSGGLGSAWSAPATHPY</sequence>
<name>A0A3P7PC24_DIBLA</name>
<protein>
    <submittedName>
        <fullName evidence="2">Uncharacterized protein</fullName>
    </submittedName>
</protein>
<dbReference type="EMBL" id="UYRU01098584">
    <property type="protein sequence ID" value="VDN40421.1"/>
    <property type="molecule type" value="Genomic_DNA"/>
</dbReference>
<accession>A0A3P7PC24</accession>
<evidence type="ECO:0000256" key="1">
    <source>
        <dbReference type="SAM" id="MobiDB-lite"/>
    </source>
</evidence>
<proteinExistence type="predicted"/>
<gene>
    <name evidence="2" type="ORF">DILT_LOCUS18234</name>
</gene>
<organism evidence="2 3">
    <name type="scientific">Dibothriocephalus latus</name>
    <name type="common">Fish tapeworm</name>
    <name type="synonym">Diphyllobothrium latum</name>
    <dbReference type="NCBI Taxonomy" id="60516"/>
    <lineage>
        <taxon>Eukaryota</taxon>
        <taxon>Metazoa</taxon>
        <taxon>Spiralia</taxon>
        <taxon>Lophotrochozoa</taxon>
        <taxon>Platyhelminthes</taxon>
        <taxon>Cestoda</taxon>
        <taxon>Eucestoda</taxon>
        <taxon>Diphyllobothriidea</taxon>
        <taxon>Diphyllobothriidae</taxon>
        <taxon>Dibothriocephalus</taxon>
    </lineage>
</organism>
<feature type="region of interest" description="Disordered" evidence="1">
    <location>
        <begin position="1"/>
        <end position="35"/>
    </location>
</feature>
<feature type="compositionally biased region" description="Low complexity" evidence="1">
    <location>
        <begin position="25"/>
        <end position="35"/>
    </location>
</feature>
<evidence type="ECO:0000313" key="2">
    <source>
        <dbReference type="EMBL" id="VDN40421.1"/>
    </source>
</evidence>
<dbReference type="AlphaFoldDB" id="A0A3P7PC24"/>
<keyword evidence="3" id="KW-1185">Reference proteome</keyword>
<feature type="compositionally biased region" description="Basic and acidic residues" evidence="1">
    <location>
        <begin position="1"/>
        <end position="13"/>
    </location>
</feature>
<feature type="non-terminal residue" evidence="2">
    <location>
        <position position="35"/>
    </location>
</feature>
<reference evidence="2 3" key="1">
    <citation type="submission" date="2018-11" db="EMBL/GenBank/DDBJ databases">
        <authorList>
            <consortium name="Pathogen Informatics"/>
        </authorList>
    </citation>
    <scope>NUCLEOTIDE SEQUENCE [LARGE SCALE GENOMIC DNA]</scope>
</reference>